<feature type="transmembrane region" description="Helical" evidence="6">
    <location>
        <begin position="70"/>
        <end position="92"/>
    </location>
</feature>
<keyword evidence="3 6" id="KW-0812">Transmembrane</keyword>
<dbReference type="Pfam" id="PF01594">
    <property type="entry name" value="AI-2E_transport"/>
    <property type="match status" value="1"/>
</dbReference>
<sequence length="358" mass="40596">MWRKLNVKQILYFLVIAILSFILLYFLAITKPFYAAFFSFIGKLLLPFLIAGMIAFLLHPFIEWMHRYRIHRGVAVLVIYLFFFGGAGYAIYRAYPLIVEQIKEVSQNFPEFISLYQNGLNKVYTSTSFLPETVHDRLDMFIQSLEDTMNNLSGSVIGGFNDMMDAIILLTVIPVLVFYFLKDYPFIKSFLFRFVPATYRDETGNICKEISKGLGGYIRGQFIISAVVGAISTLCWMWLDLPYALLLGIILAIVNIIPYFGPIIGAVPAVTVAYMIQPEKALFVILIIFVIQLIESNLLSPYIMGKTVKIHPIGIIFALLLGGQLAGVIGMIISVPVFTMLKVLIQQYQLSKSRQRET</sequence>
<feature type="transmembrane region" description="Helical" evidence="6">
    <location>
        <begin position="10"/>
        <end position="28"/>
    </location>
</feature>
<evidence type="ECO:0000256" key="5">
    <source>
        <dbReference type="ARBA" id="ARBA00023136"/>
    </source>
</evidence>
<dbReference type="Proteomes" id="UP001597041">
    <property type="component" value="Unassembled WGS sequence"/>
</dbReference>
<evidence type="ECO:0000256" key="4">
    <source>
        <dbReference type="ARBA" id="ARBA00022989"/>
    </source>
</evidence>
<evidence type="ECO:0000256" key="1">
    <source>
        <dbReference type="ARBA" id="ARBA00004141"/>
    </source>
</evidence>
<keyword evidence="5 6" id="KW-0472">Membrane</keyword>
<keyword evidence="4 6" id="KW-1133">Transmembrane helix</keyword>
<proteinExistence type="inferred from homology"/>
<gene>
    <name evidence="7" type="ORF">ACFQ19_04830</name>
</gene>
<protein>
    <submittedName>
        <fullName evidence="7">AI-2E family transporter</fullName>
    </submittedName>
</protein>
<organism evidence="7 8">
    <name type="scientific">Oceanobacillus locisalsi</name>
    <dbReference type="NCBI Taxonomy" id="546107"/>
    <lineage>
        <taxon>Bacteria</taxon>
        <taxon>Bacillati</taxon>
        <taxon>Bacillota</taxon>
        <taxon>Bacilli</taxon>
        <taxon>Bacillales</taxon>
        <taxon>Bacillaceae</taxon>
        <taxon>Oceanobacillus</taxon>
    </lineage>
</organism>
<feature type="transmembrane region" description="Helical" evidence="6">
    <location>
        <begin position="163"/>
        <end position="181"/>
    </location>
</feature>
<keyword evidence="8" id="KW-1185">Reference proteome</keyword>
<feature type="transmembrane region" description="Helical" evidence="6">
    <location>
        <begin position="34"/>
        <end position="58"/>
    </location>
</feature>
<comment type="subcellular location">
    <subcellularLocation>
        <location evidence="1">Membrane</location>
        <topology evidence="1">Multi-pass membrane protein</topology>
    </subcellularLocation>
</comment>
<feature type="transmembrane region" description="Helical" evidence="6">
    <location>
        <begin position="245"/>
        <end position="274"/>
    </location>
</feature>
<dbReference type="PANTHER" id="PTHR21716">
    <property type="entry name" value="TRANSMEMBRANE PROTEIN"/>
    <property type="match status" value="1"/>
</dbReference>
<dbReference type="PANTHER" id="PTHR21716:SF15">
    <property type="entry name" value="TRANSPORT PROTEIN YRRI-RELATED"/>
    <property type="match status" value="1"/>
</dbReference>
<dbReference type="EMBL" id="JBHTKK010000003">
    <property type="protein sequence ID" value="MFD1065346.1"/>
    <property type="molecule type" value="Genomic_DNA"/>
</dbReference>
<evidence type="ECO:0000256" key="2">
    <source>
        <dbReference type="ARBA" id="ARBA00009773"/>
    </source>
</evidence>
<evidence type="ECO:0000256" key="3">
    <source>
        <dbReference type="ARBA" id="ARBA00022692"/>
    </source>
</evidence>
<name>A0ABW3NFA8_9BACI</name>
<dbReference type="InterPro" id="IPR002549">
    <property type="entry name" value="AI-2E-like"/>
</dbReference>
<accession>A0ABW3NFA8</accession>
<reference evidence="8" key="1">
    <citation type="journal article" date="2019" name="Int. J. Syst. Evol. Microbiol.">
        <title>The Global Catalogue of Microorganisms (GCM) 10K type strain sequencing project: providing services to taxonomists for standard genome sequencing and annotation.</title>
        <authorList>
            <consortium name="The Broad Institute Genomics Platform"/>
            <consortium name="The Broad Institute Genome Sequencing Center for Infectious Disease"/>
            <person name="Wu L."/>
            <person name="Ma J."/>
        </authorList>
    </citation>
    <scope>NUCLEOTIDE SEQUENCE [LARGE SCALE GENOMIC DNA]</scope>
    <source>
        <strain evidence="8">CCUG 56608</strain>
    </source>
</reference>
<comment type="similarity">
    <text evidence="2">Belongs to the autoinducer-2 exporter (AI-2E) (TC 2.A.86) family.</text>
</comment>
<comment type="caution">
    <text evidence="7">The sequence shown here is derived from an EMBL/GenBank/DDBJ whole genome shotgun (WGS) entry which is preliminary data.</text>
</comment>
<feature type="transmembrane region" description="Helical" evidence="6">
    <location>
        <begin position="315"/>
        <end position="345"/>
    </location>
</feature>
<evidence type="ECO:0000313" key="7">
    <source>
        <dbReference type="EMBL" id="MFD1065346.1"/>
    </source>
</evidence>
<feature type="transmembrane region" description="Helical" evidence="6">
    <location>
        <begin position="222"/>
        <end position="239"/>
    </location>
</feature>
<feature type="transmembrane region" description="Helical" evidence="6">
    <location>
        <begin position="281"/>
        <end position="303"/>
    </location>
</feature>
<evidence type="ECO:0000313" key="8">
    <source>
        <dbReference type="Proteomes" id="UP001597041"/>
    </source>
</evidence>
<dbReference type="RefSeq" id="WP_379590954.1">
    <property type="nucleotide sequence ID" value="NZ_JBHTKK010000003.1"/>
</dbReference>
<evidence type="ECO:0000256" key="6">
    <source>
        <dbReference type="SAM" id="Phobius"/>
    </source>
</evidence>